<dbReference type="InterPro" id="IPR004107">
    <property type="entry name" value="Integrase_SAM-like_N"/>
</dbReference>
<accession>A0A378FT57</accession>
<dbReference type="InterPro" id="IPR010998">
    <property type="entry name" value="Integrase_recombinase_N"/>
</dbReference>
<name>A0A378FT57_KLEPN</name>
<dbReference type="Gene3D" id="1.10.150.130">
    <property type="match status" value="1"/>
</dbReference>
<dbReference type="PROSITE" id="PS51900">
    <property type="entry name" value="CB"/>
    <property type="match status" value="1"/>
</dbReference>
<dbReference type="GO" id="GO:0015074">
    <property type="term" value="P:DNA integration"/>
    <property type="evidence" value="ECO:0007669"/>
    <property type="project" value="UniProtKB-KW"/>
</dbReference>
<gene>
    <name evidence="5" type="primary">xerD_2</name>
    <name evidence="5" type="ORF">NCTC9617_03156</name>
</gene>
<dbReference type="InterPro" id="IPR044068">
    <property type="entry name" value="CB"/>
</dbReference>
<evidence type="ECO:0000259" key="4">
    <source>
        <dbReference type="PROSITE" id="PS51900"/>
    </source>
</evidence>
<organism evidence="5 6">
    <name type="scientific">Klebsiella pneumoniae</name>
    <dbReference type="NCBI Taxonomy" id="573"/>
    <lineage>
        <taxon>Bacteria</taxon>
        <taxon>Pseudomonadati</taxon>
        <taxon>Pseudomonadota</taxon>
        <taxon>Gammaproteobacteria</taxon>
        <taxon>Enterobacterales</taxon>
        <taxon>Enterobacteriaceae</taxon>
        <taxon>Klebsiella/Raoultella group</taxon>
        <taxon>Klebsiella</taxon>
        <taxon>Klebsiella pneumoniae complex</taxon>
    </lineage>
</organism>
<dbReference type="Proteomes" id="UP000255167">
    <property type="component" value="Unassembled WGS sequence"/>
</dbReference>
<sequence length="114" mass="12825">MKQDLALIEQFLDALWLERNLAENTLSAYRRDLTMLVEWLHHRGLSLASVGSDDLQALLAERQSGGYKATSTARLLSAVRRFFQHLYREKIRPGRSQRAAGLAEATAAAAKRSQ</sequence>
<dbReference type="EMBL" id="UGNC01000005">
    <property type="protein sequence ID" value="STW46630.1"/>
    <property type="molecule type" value="Genomic_DNA"/>
</dbReference>
<proteinExistence type="predicted"/>
<evidence type="ECO:0000313" key="5">
    <source>
        <dbReference type="EMBL" id="STW46630.1"/>
    </source>
</evidence>
<evidence type="ECO:0000256" key="1">
    <source>
        <dbReference type="ARBA" id="ARBA00022908"/>
    </source>
</evidence>
<dbReference type="SUPFAM" id="SSF47823">
    <property type="entry name" value="lambda integrase-like, N-terminal domain"/>
    <property type="match status" value="1"/>
</dbReference>
<dbReference type="AlphaFoldDB" id="A0A378FT57"/>
<reference evidence="5 6" key="1">
    <citation type="submission" date="2018-06" db="EMBL/GenBank/DDBJ databases">
        <authorList>
            <consortium name="Pathogen Informatics"/>
            <person name="Doyle S."/>
        </authorList>
    </citation>
    <scope>NUCLEOTIDE SEQUENCE [LARGE SCALE GENOMIC DNA]</scope>
    <source>
        <strain evidence="5 6">NCTC9617</strain>
    </source>
</reference>
<protein>
    <submittedName>
        <fullName evidence="5">Tyrosine recombinase XerD</fullName>
    </submittedName>
</protein>
<dbReference type="Pfam" id="PF02899">
    <property type="entry name" value="Phage_int_SAM_1"/>
    <property type="match status" value="1"/>
</dbReference>
<evidence type="ECO:0000256" key="2">
    <source>
        <dbReference type="ARBA" id="ARBA00023125"/>
    </source>
</evidence>
<dbReference type="GO" id="GO:0003677">
    <property type="term" value="F:DNA binding"/>
    <property type="evidence" value="ECO:0007669"/>
    <property type="project" value="UniProtKB-UniRule"/>
</dbReference>
<feature type="domain" description="Core-binding (CB)" evidence="4">
    <location>
        <begin position="2"/>
        <end position="87"/>
    </location>
</feature>
<keyword evidence="2 3" id="KW-0238">DNA-binding</keyword>
<evidence type="ECO:0000256" key="3">
    <source>
        <dbReference type="PROSITE-ProRule" id="PRU01248"/>
    </source>
</evidence>
<keyword evidence="1" id="KW-0229">DNA integration</keyword>
<evidence type="ECO:0000313" key="6">
    <source>
        <dbReference type="Proteomes" id="UP000255167"/>
    </source>
</evidence>